<comment type="function">
    <text evidence="6">Hydrolysis of 6-phosphogluconolactone to 6-phosphogluconate.</text>
</comment>
<protein>
    <recommendedName>
        <fullName evidence="4 6">6-phosphogluconolactonase</fullName>
        <shortName evidence="6">6PGL</shortName>
        <ecNumber evidence="4 6">3.1.1.31</ecNumber>
    </recommendedName>
</protein>
<proteinExistence type="inferred from homology"/>
<dbReference type="EMBL" id="KZ819367">
    <property type="protein sequence ID" value="PWN43667.1"/>
    <property type="molecule type" value="Genomic_DNA"/>
</dbReference>
<dbReference type="Gene3D" id="3.40.50.1360">
    <property type="match status" value="1"/>
</dbReference>
<comment type="catalytic activity">
    <reaction evidence="1 6">
        <text>6-phospho-D-glucono-1,5-lactone + H2O = 6-phospho-D-gluconate + H(+)</text>
        <dbReference type="Rhea" id="RHEA:12556"/>
        <dbReference type="ChEBI" id="CHEBI:15377"/>
        <dbReference type="ChEBI" id="CHEBI:15378"/>
        <dbReference type="ChEBI" id="CHEBI:57955"/>
        <dbReference type="ChEBI" id="CHEBI:58759"/>
        <dbReference type="EC" id="3.1.1.31"/>
    </reaction>
</comment>
<dbReference type="GO" id="GO:0006098">
    <property type="term" value="P:pentose-phosphate shunt"/>
    <property type="evidence" value="ECO:0007669"/>
    <property type="project" value="UniProtKB-UniPathway"/>
</dbReference>
<dbReference type="FunFam" id="3.40.50.1360:FF:000005">
    <property type="entry name" value="6-phosphogluconolactonase"/>
    <property type="match status" value="1"/>
</dbReference>
<evidence type="ECO:0000256" key="5">
    <source>
        <dbReference type="ARBA" id="ARBA00022801"/>
    </source>
</evidence>
<evidence type="ECO:0000256" key="4">
    <source>
        <dbReference type="ARBA" id="ARBA00013198"/>
    </source>
</evidence>
<evidence type="ECO:0000256" key="2">
    <source>
        <dbReference type="ARBA" id="ARBA00004961"/>
    </source>
</evidence>
<dbReference type="InterPro" id="IPR039104">
    <property type="entry name" value="6PGL"/>
</dbReference>
<organism evidence="8 9">
    <name type="scientific">Ceraceosorus guamensis</name>
    <dbReference type="NCBI Taxonomy" id="1522189"/>
    <lineage>
        <taxon>Eukaryota</taxon>
        <taxon>Fungi</taxon>
        <taxon>Dikarya</taxon>
        <taxon>Basidiomycota</taxon>
        <taxon>Ustilaginomycotina</taxon>
        <taxon>Exobasidiomycetes</taxon>
        <taxon>Ceraceosorales</taxon>
        <taxon>Ceraceosoraceae</taxon>
        <taxon>Ceraceosorus</taxon>
    </lineage>
</organism>
<evidence type="ECO:0000313" key="8">
    <source>
        <dbReference type="EMBL" id="PWN43667.1"/>
    </source>
</evidence>
<keyword evidence="9" id="KW-1185">Reference proteome</keyword>
<evidence type="ECO:0000313" key="9">
    <source>
        <dbReference type="Proteomes" id="UP000245783"/>
    </source>
</evidence>
<dbReference type="InterPro" id="IPR006148">
    <property type="entry name" value="Glc/Gal-6P_isomerase"/>
</dbReference>
<dbReference type="InterPro" id="IPR037171">
    <property type="entry name" value="NagB/RpiA_transferase-like"/>
</dbReference>
<comment type="similarity">
    <text evidence="3 6">Belongs to the glucosamine/galactosamine-6-phosphate isomerase family. 6-phosphogluconolactonase subfamily.</text>
</comment>
<dbReference type="GeneID" id="37034316"/>
<name>A0A316W186_9BASI</name>
<comment type="pathway">
    <text evidence="2 6">Carbohydrate degradation; pentose phosphate pathway; D-ribulose 5-phosphate from D-glucose 6-phosphate (oxidative stage): step 2/3.</text>
</comment>
<gene>
    <name evidence="8" type="ORF">IE81DRAFT_311666</name>
</gene>
<dbReference type="CDD" id="cd01400">
    <property type="entry name" value="6PGL"/>
    <property type="match status" value="1"/>
</dbReference>
<dbReference type="GO" id="GO:0017057">
    <property type="term" value="F:6-phosphogluconolactonase activity"/>
    <property type="evidence" value="ECO:0007669"/>
    <property type="project" value="UniProtKB-UniRule"/>
</dbReference>
<dbReference type="PANTHER" id="PTHR11054:SF0">
    <property type="entry name" value="6-PHOSPHOGLUCONOLACTONASE"/>
    <property type="match status" value="1"/>
</dbReference>
<evidence type="ECO:0000256" key="3">
    <source>
        <dbReference type="ARBA" id="ARBA00010662"/>
    </source>
</evidence>
<dbReference type="OrthoDB" id="432544at2759"/>
<dbReference type="InterPro" id="IPR005900">
    <property type="entry name" value="6-phosphogluconolactonase_DevB"/>
</dbReference>
<dbReference type="Proteomes" id="UP000245783">
    <property type="component" value="Unassembled WGS sequence"/>
</dbReference>
<dbReference type="PANTHER" id="PTHR11054">
    <property type="entry name" value="6-PHOSPHOGLUCONOLACTONASE"/>
    <property type="match status" value="1"/>
</dbReference>
<dbReference type="NCBIfam" id="TIGR01198">
    <property type="entry name" value="pgl"/>
    <property type="match status" value="1"/>
</dbReference>
<evidence type="ECO:0000256" key="1">
    <source>
        <dbReference type="ARBA" id="ARBA00000832"/>
    </source>
</evidence>
<dbReference type="AlphaFoldDB" id="A0A316W186"/>
<accession>A0A316W186</accession>
<reference evidence="8 9" key="1">
    <citation type="journal article" date="2018" name="Mol. Biol. Evol.">
        <title>Broad Genomic Sampling Reveals a Smut Pathogenic Ancestry of the Fungal Clade Ustilaginomycotina.</title>
        <authorList>
            <person name="Kijpornyongpan T."/>
            <person name="Mondo S.J."/>
            <person name="Barry K."/>
            <person name="Sandor L."/>
            <person name="Lee J."/>
            <person name="Lipzen A."/>
            <person name="Pangilinan J."/>
            <person name="LaButti K."/>
            <person name="Hainaut M."/>
            <person name="Henrissat B."/>
            <person name="Grigoriev I.V."/>
            <person name="Spatafora J.W."/>
            <person name="Aime M.C."/>
        </authorList>
    </citation>
    <scope>NUCLEOTIDE SEQUENCE [LARGE SCALE GENOMIC DNA]</scope>
    <source>
        <strain evidence="8 9">MCA 4658</strain>
    </source>
</reference>
<dbReference type="STRING" id="1522189.A0A316W186"/>
<dbReference type="UniPathway" id="UPA00115">
    <property type="reaction ID" value="UER00409"/>
</dbReference>
<evidence type="ECO:0000256" key="6">
    <source>
        <dbReference type="RuleBase" id="RU365095"/>
    </source>
</evidence>
<dbReference type="FunCoup" id="A0A316W186">
    <property type="interactions" value="390"/>
</dbReference>
<dbReference type="RefSeq" id="XP_025370827.1">
    <property type="nucleotide sequence ID" value="XM_025512446.1"/>
</dbReference>
<feature type="domain" description="Glucosamine/galactosamine-6-phosphate isomerase" evidence="7">
    <location>
        <begin position="22"/>
        <end position="241"/>
    </location>
</feature>
<dbReference type="InParanoid" id="A0A316W186"/>
<dbReference type="EC" id="3.1.1.31" evidence="4 6"/>
<dbReference type="Pfam" id="PF01182">
    <property type="entry name" value="Glucosamine_iso"/>
    <property type="match status" value="1"/>
</dbReference>
<dbReference type="GO" id="GO:0005975">
    <property type="term" value="P:carbohydrate metabolic process"/>
    <property type="evidence" value="ECO:0007669"/>
    <property type="project" value="UniProtKB-UniRule"/>
</dbReference>
<dbReference type="SUPFAM" id="SSF100950">
    <property type="entry name" value="NagB/RpiA/CoA transferase-like"/>
    <property type="match status" value="1"/>
</dbReference>
<evidence type="ECO:0000259" key="7">
    <source>
        <dbReference type="Pfam" id="PF01182"/>
    </source>
</evidence>
<keyword evidence="5 6" id="KW-0378">Hydrolase</keyword>
<sequence length="267" mass="30069">MAPIAPNAPSTQPADPILVSFPDQDELSKHLADFVIKAQNEAIERRNKFTLATSGGSLPKILGKNIIGRPEVRWDKWQVFFADERLVPLDHEDSNFRLCNDELFSKVPELKRSQIHTIDVSQLDDAEELSDEYEKQLRDAFAGKESVRHPVFDLILLGMGPDGHTCSLFPGHELLAERTRWVAPIEDSPKPPLRRITLTLPVLEKAHRVVFVLSGKEKAPTLAKVLEDETKSLPASRVRPTPPGDVYFLCTDDSAAETKYTRTEWKL</sequence>